<feature type="transmembrane region" description="Helical" evidence="1">
    <location>
        <begin position="473"/>
        <end position="492"/>
    </location>
</feature>
<evidence type="ECO:0000313" key="4">
    <source>
        <dbReference type="Proteomes" id="UP000037392"/>
    </source>
</evidence>
<evidence type="ECO:0000256" key="1">
    <source>
        <dbReference type="SAM" id="Phobius"/>
    </source>
</evidence>
<dbReference type="RefSeq" id="WP_048930510.1">
    <property type="nucleotide sequence ID" value="NZ_KQ235880.1"/>
</dbReference>
<dbReference type="Pfam" id="PF01970">
    <property type="entry name" value="TctA"/>
    <property type="match status" value="1"/>
</dbReference>
<dbReference type="PATRIC" id="fig|742734.4.peg.4158"/>
<proteinExistence type="predicted"/>
<dbReference type="InterPro" id="IPR002823">
    <property type="entry name" value="DUF112_TM"/>
</dbReference>
<protein>
    <recommendedName>
        <fullName evidence="2">DUF112 domain-containing protein</fullName>
    </recommendedName>
</protein>
<evidence type="ECO:0000313" key="3">
    <source>
        <dbReference type="EMBL" id="KMW17225.1"/>
    </source>
</evidence>
<dbReference type="AlphaFoldDB" id="A0A0J9ENC2"/>
<keyword evidence="1" id="KW-0812">Transmembrane</keyword>
<sequence length="502" mass="54012">MIIEYIQALLVPDVILWMLIGSVVGVILGALPGLGPETGIALFLPLTFSLEPVTALACLGAIYISGVFGGNITAILLNTPGTPDSLFLTWDGYPMTKRGKGERALAVSTIGAFVGGIVGSLALLFLASVVAKAAVAMGPLEMFLVTLIGICVIVSLTQKSMLKGFMSAALGFAVSFIGTDNFTSEQRFTFGRLELFDGVPLLPVILGMFAISQMIMLVVSGRDKITEIQPSKERSKEEAKEDRITFKDIRKLMGPMLRSSVIGTLIGIVPGAGGTTASGLCYEIEKKISRHPEEFGDGSEVGIAAISSSISAVVGGSLIPLITLAIPGCSTAALFLGALLTQGLAPGERLFTTNAGIVYPFMISIVLSQFLLLFFGLYGSRYFAKLTTVKNSILIPVILVFTLVGAYTTRNMTFDVILMLVFAVIAYCWEKMDIPASPFVLAFVLGPSAESRFRRALLLLESDMISTLFKPLPLLLLTVNLLLVLWPLYSKWQEYRKHKRRV</sequence>
<feature type="transmembrane region" description="Helical" evidence="1">
    <location>
        <begin position="199"/>
        <end position="219"/>
    </location>
</feature>
<feature type="transmembrane region" description="Helical" evidence="1">
    <location>
        <begin position="161"/>
        <end position="179"/>
    </location>
</feature>
<gene>
    <name evidence="3" type="ORF">HMPREF9470_03878</name>
</gene>
<dbReference type="Proteomes" id="UP000037392">
    <property type="component" value="Unassembled WGS sequence"/>
</dbReference>
<feature type="transmembrane region" description="Helical" evidence="1">
    <location>
        <begin position="436"/>
        <end position="453"/>
    </location>
</feature>
<evidence type="ECO:0000259" key="2">
    <source>
        <dbReference type="Pfam" id="PF01970"/>
    </source>
</evidence>
<keyword evidence="1" id="KW-0472">Membrane</keyword>
<dbReference type="EMBL" id="ADLK01000028">
    <property type="protein sequence ID" value="KMW17225.1"/>
    <property type="molecule type" value="Genomic_DNA"/>
</dbReference>
<feature type="transmembrane region" description="Helical" evidence="1">
    <location>
        <begin position="54"/>
        <end position="77"/>
    </location>
</feature>
<accession>A0A0J9ENC2</accession>
<dbReference type="PANTHER" id="PTHR35342">
    <property type="entry name" value="TRICARBOXYLIC TRANSPORT PROTEIN"/>
    <property type="match status" value="1"/>
</dbReference>
<dbReference type="PANTHER" id="PTHR35342:SF5">
    <property type="entry name" value="TRICARBOXYLIC TRANSPORT PROTEIN"/>
    <property type="match status" value="1"/>
</dbReference>
<feature type="transmembrane region" description="Helical" evidence="1">
    <location>
        <begin position="104"/>
        <end position="127"/>
    </location>
</feature>
<name>A0A0J9ENC2_9FIRM</name>
<organism evidence="3 4">
    <name type="scientific">[Clostridium] citroniae WAL-19142</name>
    <dbReference type="NCBI Taxonomy" id="742734"/>
    <lineage>
        <taxon>Bacteria</taxon>
        <taxon>Bacillati</taxon>
        <taxon>Bacillota</taxon>
        <taxon>Clostridia</taxon>
        <taxon>Lachnospirales</taxon>
        <taxon>Lachnospiraceae</taxon>
        <taxon>Enterocloster</taxon>
    </lineage>
</organism>
<feature type="transmembrane region" description="Helical" evidence="1">
    <location>
        <begin position="357"/>
        <end position="377"/>
    </location>
</feature>
<reference evidence="3 4" key="1">
    <citation type="submission" date="2011-04" db="EMBL/GenBank/DDBJ databases">
        <title>The Genome Sequence of Clostridium citroniae WAL-19142.</title>
        <authorList>
            <consortium name="The Broad Institute Genome Sequencing Platform"/>
            <person name="Earl A."/>
            <person name="Ward D."/>
            <person name="Feldgarden M."/>
            <person name="Gevers D."/>
            <person name="Warren Y.A."/>
            <person name="Tyrrell K.L."/>
            <person name="Citron D.M."/>
            <person name="Goldstein E.J."/>
            <person name="Daigneault M."/>
            <person name="Allen-Vercoe E."/>
            <person name="Young S.K."/>
            <person name="Zeng Q."/>
            <person name="Gargeya S."/>
            <person name="Fitzgerald M."/>
            <person name="Haas B."/>
            <person name="Abouelleil A."/>
            <person name="Alvarado L."/>
            <person name="Arachchi H.M."/>
            <person name="Berlin A."/>
            <person name="Brown A."/>
            <person name="Chapman S.B."/>
            <person name="Chen Z."/>
            <person name="Dunbar C."/>
            <person name="Freedman E."/>
            <person name="Gearin G."/>
            <person name="Gellesch M."/>
            <person name="Goldberg J."/>
            <person name="Griggs A."/>
            <person name="Gujja S."/>
            <person name="Heilman E.R."/>
            <person name="Heiman D."/>
            <person name="Howarth C."/>
            <person name="Larson L."/>
            <person name="Lui A."/>
            <person name="MacDonald P.J."/>
            <person name="Mehta T."/>
            <person name="Montmayeur A."/>
            <person name="Murphy C."/>
            <person name="Neiman D."/>
            <person name="Pearson M."/>
            <person name="Priest M."/>
            <person name="Roberts A."/>
            <person name="Saif S."/>
            <person name="Shea T."/>
            <person name="Shenoy N."/>
            <person name="Sisk P."/>
            <person name="Stolte C."/>
            <person name="Sykes S."/>
            <person name="White J."/>
            <person name="Yandava C."/>
            <person name="Wortman J."/>
            <person name="Nusbaum C."/>
            <person name="Birren B."/>
        </authorList>
    </citation>
    <scope>NUCLEOTIDE SEQUENCE [LARGE SCALE GENOMIC DNA]</scope>
    <source>
        <strain evidence="3 4">WAL-19142</strain>
    </source>
</reference>
<feature type="transmembrane region" description="Helical" evidence="1">
    <location>
        <begin position="14"/>
        <end position="34"/>
    </location>
</feature>
<feature type="transmembrane region" description="Helical" evidence="1">
    <location>
        <begin position="412"/>
        <end position="429"/>
    </location>
</feature>
<comment type="caution">
    <text evidence="3">The sequence shown here is derived from an EMBL/GenBank/DDBJ whole genome shotgun (WGS) entry which is preliminary data.</text>
</comment>
<feature type="transmembrane region" description="Helical" evidence="1">
    <location>
        <begin position="318"/>
        <end position="345"/>
    </location>
</feature>
<keyword evidence="1" id="KW-1133">Transmembrane helix</keyword>
<dbReference type="OrthoDB" id="9781349at2"/>
<feature type="transmembrane region" description="Helical" evidence="1">
    <location>
        <begin position="133"/>
        <end position="154"/>
    </location>
</feature>
<feature type="transmembrane region" description="Helical" evidence="1">
    <location>
        <begin position="389"/>
        <end position="406"/>
    </location>
</feature>
<dbReference type="GeneID" id="93162782"/>
<feature type="domain" description="DUF112" evidence="2">
    <location>
        <begin position="15"/>
        <end position="441"/>
    </location>
</feature>